<sequence>MDSIINDLDSVTMNGEEAISLLPYLGIEPKVFPENEVSLVQGSETLKNDSNLRIPVAPQSFILTSVTHEKFNPTSIQWQNGNRFPGQHTLPVDARVVSVAEISLEDIMPKPKRLIEISIIGESGNVDAFMKDYDAGDSVYFIFPNSQKEVDFMLHRLGLYSVADNQLKLSVDQNSQKRDPKVPAFIPNPCSLRYLLTYCLDIRRAPGRPLLRVFAEYAKDEKEKRRLLELCSAQGVTEFTTFVRQAAISIVDFMIAFPSSNPPIDRLIELLPRLIPRPYSVSSHQSRQGRRIRFVYSLLNFSAVNGIQFPHYGICSEWMRSLQIGDKIQVMLKEPSKFRLPPISSPNLSILDIPLILIGPGTGVAPFASFFQKILAEKIKNGQSEATPKRYLFYGTRDLEKEFIFRDELESLNREGIITDLILCESQPKEDYTAHPKYVQDGLRERGKEIVDCIMNESTPQALIFACGDGKGLSKDLWACFIELFQTHLGKTSEEANVLLKELKEKERYIEDVWS</sequence>
<organism evidence="1 2">
    <name type="scientific">Panagrolaimus sp. PS1159</name>
    <dbReference type="NCBI Taxonomy" id="55785"/>
    <lineage>
        <taxon>Eukaryota</taxon>
        <taxon>Metazoa</taxon>
        <taxon>Ecdysozoa</taxon>
        <taxon>Nematoda</taxon>
        <taxon>Chromadorea</taxon>
        <taxon>Rhabditida</taxon>
        <taxon>Tylenchina</taxon>
        <taxon>Panagrolaimomorpha</taxon>
        <taxon>Panagrolaimoidea</taxon>
        <taxon>Panagrolaimidae</taxon>
        <taxon>Panagrolaimus</taxon>
    </lineage>
</organism>
<dbReference type="Proteomes" id="UP000887580">
    <property type="component" value="Unplaced"/>
</dbReference>
<proteinExistence type="predicted"/>
<evidence type="ECO:0000313" key="2">
    <source>
        <dbReference type="WBParaSite" id="PS1159_v2.g23934.t1"/>
    </source>
</evidence>
<evidence type="ECO:0000313" key="1">
    <source>
        <dbReference type="Proteomes" id="UP000887580"/>
    </source>
</evidence>
<protein>
    <submittedName>
        <fullName evidence="2">FAD-binding FR-type domain-containing protein</fullName>
    </submittedName>
</protein>
<name>A0AC35G5N7_9BILA</name>
<accession>A0AC35G5N7</accession>
<dbReference type="WBParaSite" id="PS1159_v2.g23934.t1">
    <property type="protein sequence ID" value="PS1159_v2.g23934.t1"/>
    <property type="gene ID" value="PS1159_v2.g23934"/>
</dbReference>
<reference evidence="2" key="1">
    <citation type="submission" date="2022-11" db="UniProtKB">
        <authorList>
            <consortium name="WormBaseParasite"/>
        </authorList>
    </citation>
    <scope>IDENTIFICATION</scope>
</reference>